<dbReference type="AlphaFoldDB" id="A0A7S7RPD8"/>
<keyword evidence="2 5" id="KW-0808">Transferase</keyword>
<feature type="domain" description="DNA methylase N-4/N-6" evidence="4">
    <location>
        <begin position="13"/>
        <end position="213"/>
    </location>
</feature>
<dbReference type="PANTHER" id="PTHR13370">
    <property type="entry name" value="RNA METHYLASE-RELATED"/>
    <property type="match status" value="1"/>
</dbReference>
<dbReference type="GO" id="GO:0032259">
    <property type="term" value="P:methylation"/>
    <property type="evidence" value="ECO:0007669"/>
    <property type="project" value="UniProtKB-KW"/>
</dbReference>
<evidence type="ECO:0000313" key="5">
    <source>
        <dbReference type="EMBL" id="QOY53398.1"/>
    </source>
</evidence>
<dbReference type="KEGG" id="sbal:HUE88_01030"/>
<accession>A0A7S7RPD8</accession>
<keyword evidence="1 5" id="KW-0489">Methyltransferase</keyword>
<dbReference type="Gene3D" id="3.40.50.150">
    <property type="entry name" value="Vaccinia Virus protein VP39"/>
    <property type="match status" value="1"/>
</dbReference>
<evidence type="ECO:0000256" key="1">
    <source>
        <dbReference type="ARBA" id="ARBA00022603"/>
    </source>
</evidence>
<dbReference type="PANTHER" id="PTHR13370:SF24">
    <property type="entry name" value="TYPE III RESTRICTION-MODIFICATION ENZYME STYLTI MOD SUBUNIT"/>
    <property type="match status" value="1"/>
</dbReference>
<dbReference type="SUPFAM" id="SSF53335">
    <property type="entry name" value="S-adenosyl-L-methionine-dependent methyltransferases"/>
    <property type="match status" value="1"/>
</dbReference>
<dbReference type="EMBL" id="CP054492">
    <property type="protein sequence ID" value="QOY53398.1"/>
    <property type="molecule type" value="Genomic_DNA"/>
</dbReference>
<keyword evidence="6" id="KW-1185">Reference proteome</keyword>
<organism evidence="5 6">
    <name type="scientific">Candidatus Sulfurimonas baltica</name>
    <dbReference type="NCBI Taxonomy" id="2740404"/>
    <lineage>
        <taxon>Bacteria</taxon>
        <taxon>Pseudomonadati</taxon>
        <taxon>Campylobacterota</taxon>
        <taxon>Epsilonproteobacteria</taxon>
        <taxon>Campylobacterales</taxon>
        <taxon>Sulfurimonadaceae</taxon>
        <taxon>Sulfurimonas</taxon>
    </lineage>
</organism>
<dbReference type="EC" id="2.1.1.-" evidence="3"/>
<dbReference type="GO" id="GO:0003677">
    <property type="term" value="F:DNA binding"/>
    <property type="evidence" value="ECO:0007669"/>
    <property type="project" value="InterPro"/>
</dbReference>
<evidence type="ECO:0000259" key="4">
    <source>
        <dbReference type="Pfam" id="PF01555"/>
    </source>
</evidence>
<dbReference type="GO" id="GO:0005737">
    <property type="term" value="C:cytoplasm"/>
    <property type="evidence" value="ECO:0007669"/>
    <property type="project" value="TreeGrafter"/>
</dbReference>
<evidence type="ECO:0000313" key="6">
    <source>
        <dbReference type="Proteomes" id="UP000593994"/>
    </source>
</evidence>
<evidence type="ECO:0000256" key="2">
    <source>
        <dbReference type="ARBA" id="ARBA00022679"/>
    </source>
</evidence>
<proteinExistence type="inferred from homology"/>
<dbReference type="InterPro" id="IPR029063">
    <property type="entry name" value="SAM-dependent_MTases_sf"/>
</dbReference>
<dbReference type="Proteomes" id="UP000593994">
    <property type="component" value="Chromosome"/>
</dbReference>
<dbReference type="InterPro" id="IPR002941">
    <property type="entry name" value="DNA_methylase_N4/N6"/>
</dbReference>
<dbReference type="GO" id="GO:0008170">
    <property type="term" value="F:N-methyltransferase activity"/>
    <property type="evidence" value="ECO:0007669"/>
    <property type="project" value="InterPro"/>
</dbReference>
<comment type="similarity">
    <text evidence="3">Belongs to the N(4)/N(6)-methyltransferase family.</text>
</comment>
<dbReference type="InterPro" id="IPR001091">
    <property type="entry name" value="RM_Methyltransferase"/>
</dbReference>
<dbReference type="Pfam" id="PF01555">
    <property type="entry name" value="N6_N4_Mtase"/>
    <property type="match status" value="1"/>
</dbReference>
<reference evidence="5 6" key="1">
    <citation type="submission" date="2020-05" db="EMBL/GenBank/DDBJ databases">
        <title>Sulfurimonas marisnigri, sp. nov., and Sulfurimonas baltica, sp. nov., manganese oxide reducing chemolithoautotrophs of the class Epsilonproteobacteria isolated from the pelagic redoxclines of the Black and Baltic Seas and emended description of the genus Sulfurimonas.</title>
        <authorList>
            <person name="Henkel J.V."/>
            <person name="Laudan C."/>
            <person name="Werner J."/>
            <person name="Neu T."/>
            <person name="Plewe S."/>
            <person name="Sproer C."/>
            <person name="Bunk B."/>
            <person name="Schulz-Vogt H.N."/>
        </authorList>
    </citation>
    <scope>NUCLEOTIDE SEQUENCE [LARGE SCALE GENOMIC DNA]</scope>
    <source>
        <strain evidence="5 6">GD2</strain>
    </source>
</reference>
<gene>
    <name evidence="5" type="ORF">HUE88_01030</name>
</gene>
<name>A0A7S7RPD8_9BACT</name>
<evidence type="ECO:0000256" key="3">
    <source>
        <dbReference type="RuleBase" id="RU362026"/>
    </source>
</evidence>
<dbReference type="PRINTS" id="PR00508">
    <property type="entry name" value="S21N4MTFRASE"/>
</dbReference>
<protein>
    <recommendedName>
        <fullName evidence="3">Methyltransferase</fullName>
        <ecNumber evidence="3">2.1.1.-</ecNumber>
    </recommendedName>
</protein>
<sequence>MDSLIADDTYIPLVVMDPPYLILNTKSGSKSNLSKSLQKSQDKLVKASITEGFDYEAVLDRLVKLQKGKINMYIWCNKAQIPTYFNYFIDGLGCSFDILKWVKTNPIPTFYNKYTTDTEYCLYFRKGGLCMPKNMEDASTLFLDATNAKDNKKYAHPTVKHLEHIERLIRNSSRENDLILDPFSGSGTTAVAALNLGRNFIGAELDKTFFDTSVSRIKNNPVNKPINNNSNLFAQDVA</sequence>